<evidence type="ECO:0000313" key="2">
    <source>
        <dbReference type="EMBL" id="KAJ7359882.1"/>
    </source>
</evidence>
<sequence>MQTYLSTLKAAVGIPMRKTPDEGHFQPSSFQPSVHDRRENRWQTSYWTQRVVQWKRAASAIQLVASEELVEPVKAIGGKKAVDGVGCGPAVHESMNVLQYMEASAPEVVGQDEYSLAEDNNRMDEFLDTEEVLLHYNEGLRDIEVSLGERSACSVEAGEGQDTQWCLNTFEATAGFINLSIRTSGHNLISEDLDPTHSVATTEITRKCRHLATSLKI</sequence>
<comment type="caution">
    <text evidence="2">The sequence shown here is derived from an EMBL/GenBank/DDBJ whole genome shotgun (WGS) entry which is preliminary data.</text>
</comment>
<proteinExistence type="predicted"/>
<dbReference type="Proteomes" id="UP001218218">
    <property type="component" value="Unassembled WGS sequence"/>
</dbReference>
<keyword evidence="3" id="KW-1185">Reference proteome</keyword>
<evidence type="ECO:0000313" key="3">
    <source>
        <dbReference type="Proteomes" id="UP001218218"/>
    </source>
</evidence>
<dbReference type="AlphaFoldDB" id="A0AAD7AJ18"/>
<reference evidence="2" key="1">
    <citation type="submission" date="2023-03" db="EMBL/GenBank/DDBJ databases">
        <title>Massive genome expansion in bonnet fungi (Mycena s.s.) driven by repeated elements and novel gene families across ecological guilds.</title>
        <authorList>
            <consortium name="Lawrence Berkeley National Laboratory"/>
            <person name="Harder C.B."/>
            <person name="Miyauchi S."/>
            <person name="Viragh M."/>
            <person name="Kuo A."/>
            <person name="Thoen E."/>
            <person name="Andreopoulos B."/>
            <person name="Lu D."/>
            <person name="Skrede I."/>
            <person name="Drula E."/>
            <person name="Henrissat B."/>
            <person name="Morin E."/>
            <person name="Kohler A."/>
            <person name="Barry K."/>
            <person name="LaButti K."/>
            <person name="Morin E."/>
            <person name="Salamov A."/>
            <person name="Lipzen A."/>
            <person name="Mereny Z."/>
            <person name="Hegedus B."/>
            <person name="Baldrian P."/>
            <person name="Stursova M."/>
            <person name="Weitz H."/>
            <person name="Taylor A."/>
            <person name="Grigoriev I.V."/>
            <person name="Nagy L.G."/>
            <person name="Martin F."/>
            <person name="Kauserud H."/>
        </authorList>
    </citation>
    <scope>NUCLEOTIDE SEQUENCE</scope>
    <source>
        <strain evidence="2">CBHHK002</strain>
    </source>
</reference>
<organism evidence="2 3">
    <name type="scientific">Mycena albidolilacea</name>
    <dbReference type="NCBI Taxonomy" id="1033008"/>
    <lineage>
        <taxon>Eukaryota</taxon>
        <taxon>Fungi</taxon>
        <taxon>Dikarya</taxon>
        <taxon>Basidiomycota</taxon>
        <taxon>Agaricomycotina</taxon>
        <taxon>Agaricomycetes</taxon>
        <taxon>Agaricomycetidae</taxon>
        <taxon>Agaricales</taxon>
        <taxon>Marasmiineae</taxon>
        <taxon>Mycenaceae</taxon>
        <taxon>Mycena</taxon>
    </lineage>
</organism>
<gene>
    <name evidence="2" type="ORF">DFH08DRAFT_801644</name>
</gene>
<feature type="region of interest" description="Disordered" evidence="1">
    <location>
        <begin position="18"/>
        <end position="37"/>
    </location>
</feature>
<accession>A0AAD7AJ18</accession>
<name>A0AAD7AJ18_9AGAR</name>
<protein>
    <submittedName>
        <fullName evidence="2">Uncharacterized protein</fullName>
    </submittedName>
</protein>
<dbReference type="EMBL" id="JARIHO010000006">
    <property type="protein sequence ID" value="KAJ7359882.1"/>
    <property type="molecule type" value="Genomic_DNA"/>
</dbReference>
<evidence type="ECO:0000256" key="1">
    <source>
        <dbReference type="SAM" id="MobiDB-lite"/>
    </source>
</evidence>